<name>A0AA88EA82_FICCA</name>
<accession>A0AA88EA82</accession>
<protein>
    <submittedName>
        <fullName evidence="2">Uncharacterized protein</fullName>
    </submittedName>
</protein>
<evidence type="ECO:0000313" key="3">
    <source>
        <dbReference type="Proteomes" id="UP001187192"/>
    </source>
</evidence>
<feature type="compositionally biased region" description="Acidic residues" evidence="1">
    <location>
        <begin position="134"/>
        <end position="148"/>
    </location>
</feature>
<evidence type="ECO:0000313" key="2">
    <source>
        <dbReference type="EMBL" id="GMN70635.1"/>
    </source>
</evidence>
<organism evidence="2 3">
    <name type="scientific">Ficus carica</name>
    <name type="common">Common fig</name>
    <dbReference type="NCBI Taxonomy" id="3494"/>
    <lineage>
        <taxon>Eukaryota</taxon>
        <taxon>Viridiplantae</taxon>
        <taxon>Streptophyta</taxon>
        <taxon>Embryophyta</taxon>
        <taxon>Tracheophyta</taxon>
        <taxon>Spermatophyta</taxon>
        <taxon>Magnoliopsida</taxon>
        <taxon>eudicotyledons</taxon>
        <taxon>Gunneridae</taxon>
        <taxon>Pentapetalae</taxon>
        <taxon>rosids</taxon>
        <taxon>fabids</taxon>
        <taxon>Rosales</taxon>
        <taxon>Moraceae</taxon>
        <taxon>Ficeae</taxon>
        <taxon>Ficus</taxon>
    </lineage>
</organism>
<dbReference type="EMBL" id="BTGU01001202">
    <property type="protein sequence ID" value="GMN70635.1"/>
    <property type="molecule type" value="Genomic_DNA"/>
</dbReference>
<dbReference type="Proteomes" id="UP001187192">
    <property type="component" value="Unassembled WGS sequence"/>
</dbReference>
<reference evidence="2" key="1">
    <citation type="submission" date="2023-07" db="EMBL/GenBank/DDBJ databases">
        <title>draft genome sequence of fig (Ficus carica).</title>
        <authorList>
            <person name="Takahashi T."/>
            <person name="Nishimura K."/>
        </authorList>
    </citation>
    <scope>NUCLEOTIDE SEQUENCE</scope>
</reference>
<sequence length="148" mass="16808">MWLGSAVRVHTRDMLEPYHDVWKDVDANDKKLIHKRMANLMESNRATQMSQSASDSSSSVIQEDTILQWVLVQFSSEYQSWINSMHVNHKNLYANQIMHQAISQLFPNLRFALVIRPMDLVPPGPSTNPSPLQADDDADDDDATDLGN</sequence>
<proteinExistence type="predicted"/>
<feature type="region of interest" description="Disordered" evidence="1">
    <location>
        <begin position="122"/>
        <end position="148"/>
    </location>
</feature>
<gene>
    <name evidence="2" type="ORF">TIFTF001_039677</name>
</gene>
<comment type="caution">
    <text evidence="2">The sequence shown here is derived from an EMBL/GenBank/DDBJ whole genome shotgun (WGS) entry which is preliminary data.</text>
</comment>
<dbReference type="AlphaFoldDB" id="A0AA88EA82"/>
<keyword evidence="3" id="KW-1185">Reference proteome</keyword>
<evidence type="ECO:0000256" key="1">
    <source>
        <dbReference type="SAM" id="MobiDB-lite"/>
    </source>
</evidence>